<keyword evidence="3" id="KW-1185">Reference proteome</keyword>
<organism evidence="2 3">
    <name type="scientific">Blastococcus deserti</name>
    <dbReference type="NCBI Taxonomy" id="2259033"/>
    <lineage>
        <taxon>Bacteria</taxon>
        <taxon>Bacillati</taxon>
        <taxon>Actinomycetota</taxon>
        <taxon>Actinomycetes</taxon>
        <taxon>Geodermatophilales</taxon>
        <taxon>Geodermatophilaceae</taxon>
        <taxon>Blastococcus</taxon>
    </lineage>
</organism>
<dbReference type="Proteomes" id="UP001597402">
    <property type="component" value="Unassembled WGS sequence"/>
</dbReference>
<comment type="caution">
    <text evidence="2">The sequence shown here is derived from an EMBL/GenBank/DDBJ whole genome shotgun (WGS) entry which is preliminary data.</text>
</comment>
<sequence>MQSDAGPADAAEQIAARARRQTRLLVTAGRLREAREELLRAEQLLVARAAETRGQRARRVVNRALRDVRGQLGLLDQATGRAPLSAAVGPKRTRPAWEARLGEAATLIGWGQVALARAALDAAADQLAEQDLPAFHPTRLRLARLYEQLEPPPRHDGPTPAATRSSSVRTVSGGLPTLGRRR</sequence>
<dbReference type="EMBL" id="JBHUHP010000001">
    <property type="protein sequence ID" value="MFD2090466.1"/>
    <property type="molecule type" value="Genomic_DNA"/>
</dbReference>
<accession>A0ABW4X503</accession>
<evidence type="ECO:0000256" key="1">
    <source>
        <dbReference type="SAM" id="MobiDB-lite"/>
    </source>
</evidence>
<proteinExistence type="predicted"/>
<feature type="region of interest" description="Disordered" evidence="1">
    <location>
        <begin position="149"/>
        <end position="182"/>
    </location>
</feature>
<protein>
    <recommendedName>
        <fullName evidence="4">CHAD domain-containing protein</fullName>
    </recommendedName>
</protein>
<gene>
    <name evidence="2" type="ORF">ACFSHS_02660</name>
</gene>
<name>A0ABW4X503_9ACTN</name>
<evidence type="ECO:0008006" key="4">
    <source>
        <dbReference type="Google" id="ProtNLM"/>
    </source>
</evidence>
<reference evidence="3" key="1">
    <citation type="journal article" date="2019" name="Int. J. Syst. Evol. Microbiol.">
        <title>The Global Catalogue of Microorganisms (GCM) 10K type strain sequencing project: providing services to taxonomists for standard genome sequencing and annotation.</title>
        <authorList>
            <consortium name="The Broad Institute Genomics Platform"/>
            <consortium name="The Broad Institute Genome Sequencing Center for Infectious Disease"/>
            <person name="Wu L."/>
            <person name="Ma J."/>
        </authorList>
    </citation>
    <scope>NUCLEOTIDE SEQUENCE [LARGE SCALE GENOMIC DNA]</scope>
    <source>
        <strain evidence="3">JCM 3338</strain>
    </source>
</reference>
<evidence type="ECO:0000313" key="2">
    <source>
        <dbReference type="EMBL" id="MFD2090466.1"/>
    </source>
</evidence>
<evidence type="ECO:0000313" key="3">
    <source>
        <dbReference type="Proteomes" id="UP001597402"/>
    </source>
</evidence>
<dbReference type="RefSeq" id="WP_376871371.1">
    <property type="nucleotide sequence ID" value="NZ_JBHUHP010000001.1"/>
</dbReference>